<accession>D6W981</accession>
<keyword evidence="3" id="KW-1185">Reference proteome</keyword>
<gene>
    <name evidence="2" type="primary">GLEAN_00950</name>
    <name evidence="2" type="ORF">TcasGA2_TC000950</name>
</gene>
<reference evidence="2 3" key="2">
    <citation type="journal article" date="2010" name="Nucleic Acids Res.">
        <title>BeetleBase in 2010: revisions to provide comprehensive genomic information for Tribolium castaneum.</title>
        <authorList>
            <person name="Kim H.S."/>
            <person name="Murphy T."/>
            <person name="Xia J."/>
            <person name="Caragea D."/>
            <person name="Park Y."/>
            <person name="Beeman R.W."/>
            <person name="Lorenzen M.D."/>
            <person name="Butcher S."/>
            <person name="Manak J.R."/>
            <person name="Brown S.J."/>
        </authorList>
    </citation>
    <scope>GENOME REANNOTATION</scope>
    <source>
        <strain evidence="2 3">Georgia GA2</strain>
    </source>
</reference>
<name>D6W981_TRICA</name>
<organism evidence="2 3">
    <name type="scientific">Tribolium castaneum</name>
    <name type="common">Red flour beetle</name>
    <dbReference type="NCBI Taxonomy" id="7070"/>
    <lineage>
        <taxon>Eukaryota</taxon>
        <taxon>Metazoa</taxon>
        <taxon>Ecdysozoa</taxon>
        <taxon>Arthropoda</taxon>
        <taxon>Hexapoda</taxon>
        <taxon>Insecta</taxon>
        <taxon>Pterygota</taxon>
        <taxon>Neoptera</taxon>
        <taxon>Endopterygota</taxon>
        <taxon>Coleoptera</taxon>
        <taxon>Polyphaga</taxon>
        <taxon>Cucujiformia</taxon>
        <taxon>Tenebrionidae</taxon>
        <taxon>Tenebrionidae incertae sedis</taxon>
        <taxon>Tribolium</taxon>
    </lineage>
</organism>
<feature type="region of interest" description="Disordered" evidence="1">
    <location>
        <begin position="161"/>
        <end position="183"/>
    </location>
</feature>
<evidence type="ECO:0000256" key="1">
    <source>
        <dbReference type="SAM" id="MobiDB-lite"/>
    </source>
</evidence>
<dbReference type="AlphaFoldDB" id="D6W981"/>
<dbReference type="Proteomes" id="UP000007266">
    <property type="component" value="Linkage group 2"/>
</dbReference>
<sequence length="183" mass="20336">MALCVFGFSTLNKGIHAADVVLERRNPSALGFFPSLLRCSDRFSKFYCYGQMKLTVNSWCSVTQARVIISKSRAVGLSQGQHQKAHCRLVEQFTSGVVDIGRKSCKGTGCWLAYLRVTPVLGHWGVYLLGWWTRHAANGHGTRGMQVGADSGRLAGRAITHHRQPATETCKNHPRKSQQHRKS</sequence>
<evidence type="ECO:0000313" key="2">
    <source>
        <dbReference type="EMBL" id="EEZ98459.1"/>
    </source>
</evidence>
<reference evidence="2 3" key="1">
    <citation type="journal article" date="2008" name="Nature">
        <title>The genome of the model beetle and pest Tribolium castaneum.</title>
        <authorList>
            <consortium name="Tribolium Genome Sequencing Consortium"/>
            <person name="Richards S."/>
            <person name="Gibbs R.A."/>
            <person name="Weinstock G.M."/>
            <person name="Brown S.J."/>
            <person name="Denell R."/>
            <person name="Beeman R.W."/>
            <person name="Gibbs R."/>
            <person name="Beeman R.W."/>
            <person name="Brown S.J."/>
            <person name="Bucher G."/>
            <person name="Friedrich M."/>
            <person name="Grimmelikhuijzen C.J."/>
            <person name="Klingler M."/>
            <person name="Lorenzen M."/>
            <person name="Richards S."/>
            <person name="Roth S."/>
            <person name="Schroder R."/>
            <person name="Tautz D."/>
            <person name="Zdobnov E.M."/>
            <person name="Muzny D."/>
            <person name="Gibbs R.A."/>
            <person name="Weinstock G.M."/>
            <person name="Attaway T."/>
            <person name="Bell S."/>
            <person name="Buhay C.J."/>
            <person name="Chandrabose M.N."/>
            <person name="Chavez D."/>
            <person name="Clerk-Blankenburg K.P."/>
            <person name="Cree A."/>
            <person name="Dao M."/>
            <person name="Davis C."/>
            <person name="Chacko J."/>
            <person name="Dinh H."/>
            <person name="Dugan-Rocha S."/>
            <person name="Fowler G."/>
            <person name="Garner T.T."/>
            <person name="Garnes J."/>
            <person name="Gnirke A."/>
            <person name="Hawes A."/>
            <person name="Hernandez J."/>
            <person name="Hines S."/>
            <person name="Holder M."/>
            <person name="Hume J."/>
            <person name="Jhangiani S.N."/>
            <person name="Joshi V."/>
            <person name="Khan Z.M."/>
            <person name="Jackson L."/>
            <person name="Kovar C."/>
            <person name="Kowis A."/>
            <person name="Lee S."/>
            <person name="Lewis L.R."/>
            <person name="Margolis J."/>
            <person name="Morgan M."/>
            <person name="Nazareth L.V."/>
            <person name="Nguyen N."/>
            <person name="Okwuonu G."/>
            <person name="Parker D."/>
            <person name="Richards S."/>
            <person name="Ruiz S.J."/>
            <person name="Santibanez J."/>
            <person name="Savard J."/>
            <person name="Scherer S.E."/>
            <person name="Schneider B."/>
            <person name="Sodergren E."/>
            <person name="Tautz D."/>
            <person name="Vattahil S."/>
            <person name="Villasana D."/>
            <person name="White C.S."/>
            <person name="Wright R."/>
            <person name="Park Y."/>
            <person name="Beeman R.W."/>
            <person name="Lord J."/>
            <person name="Oppert B."/>
            <person name="Lorenzen M."/>
            <person name="Brown S."/>
            <person name="Wang L."/>
            <person name="Savard J."/>
            <person name="Tautz D."/>
            <person name="Richards S."/>
            <person name="Weinstock G."/>
            <person name="Gibbs R.A."/>
            <person name="Liu Y."/>
            <person name="Worley K."/>
            <person name="Weinstock G."/>
            <person name="Elsik C.G."/>
            <person name="Reese J.T."/>
            <person name="Elhaik E."/>
            <person name="Landan G."/>
            <person name="Graur D."/>
            <person name="Arensburger P."/>
            <person name="Atkinson P."/>
            <person name="Beeman R.W."/>
            <person name="Beidler J."/>
            <person name="Brown S.J."/>
            <person name="Demuth J.P."/>
            <person name="Drury D.W."/>
            <person name="Du Y.Z."/>
            <person name="Fujiwara H."/>
            <person name="Lorenzen M."/>
            <person name="Maselli V."/>
            <person name="Osanai M."/>
            <person name="Park Y."/>
            <person name="Robertson H.M."/>
            <person name="Tu Z."/>
            <person name="Wang J.J."/>
            <person name="Wang S."/>
            <person name="Richards S."/>
            <person name="Song H."/>
            <person name="Zhang L."/>
            <person name="Sodergren E."/>
            <person name="Werner D."/>
            <person name="Stanke M."/>
            <person name="Morgenstern B."/>
            <person name="Solovyev V."/>
            <person name="Kosarev P."/>
            <person name="Brown G."/>
            <person name="Chen H.C."/>
            <person name="Ermolaeva O."/>
            <person name="Hlavina W."/>
            <person name="Kapustin Y."/>
            <person name="Kiryutin B."/>
            <person name="Kitts P."/>
            <person name="Maglott D."/>
            <person name="Pruitt K."/>
            <person name="Sapojnikov V."/>
            <person name="Souvorov A."/>
            <person name="Mackey A.J."/>
            <person name="Waterhouse R.M."/>
            <person name="Wyder S."/>
            <person name="Zdobnov E.M."/>
            <person name="Zdobnov E.M."/>
            <person name="Wyder S."/>
            <person name="Kriventseva E.V."/>
            <person name="Kadowaki T."/>
            <person name="Bork P."/>
            <person name="Aranda M."/>
            <person name="Bao R."/>
            <person name="Beermann A."/>
            <person name="Berns N."/>
            <person name="Bolognesi R."/>
            <person name="Bonneton F."/>
            <person name="Bopp D."/>
            <person name="Brown S.J."/>
            <person name="Bucher G."/>
            <person name="Butts T."/>
            <person name="Chaumot A."/>
            <person name="Denell R.E."/>
            <person name="Ferrier D.E."/>
            <person name="Friedrich M."/>
            <person name="Gordon C.M."/>
            <person name="Jindra M."/>
            <person name="Klingler M."/>
            <person name="Lan Q."/>
            <person name="Lattorff H.M."/>
            <person name="Laudet V."/>
            <person name="von Levetsow C."/>
            <person name="Liu Z."/>
            <person name="Lutz R."/>
            <person name="Lynch J.A."/>
            <person name="da Fonseca R.N."/>
            <person name="Posnien N."/>
            <person name="Reuter R."/>
            <person name="Roth S."/>
            <person name="Savard J."/>
            <person name="Schinko J.B."/>
            <person name="Schmitt C."/>
            <person name="Schoppmeier M."/>
            <person name="Schroder R."/>
            <person name="Shippy T.D."/>
            <person name="Simonnet F."/>
            <person name="Marques-Souza H."/>
            <person name="Tautz D."/>
            <person name="Tomoyasu Y."/>
            <person name="Trauner J."/>
            <person name="Van der Zee M."/>
            <person name="Vervoort M."/>
            <person name="Wittkopp N."/>
            <person name="Wimmer E.A."/>
            <person name="Yang X."/>
            <person name="Jones A.K."/>
            <person name="Sattelle D.B."/>
            <person name="Ebert P.R."/>
            <person name="Nelson D."/>
            <person name="Scott J.G."/>
            <person name="Beeman R.W."/>
            <person name="Muthukrishnan S."/>
            <person name="Kramer K.J."/>
            <person name="Arakane Y."/>
            <person name="Beeman R.W."/>
            <person name="Zhu Q."/>
            <person name="Hogenkamp D."/>
            <person name="Dixit R."/>
            <person name="Oppert B."/>
            <person name="Jiang H."/>
            <person name="Zou Z."/>
            <person name="Marshall J."/>
            <person name="Elpidina E."/>
            <person name="Vinokurov K."/>
            <person name="Oppert C."/>
            <person name="Zou Z."/>
            <person name="Evans J."/>
            <person name="Lu Z."/>
            <person name="Zhao P."/>
            <person name="Sumathipala N."/>
            <person name="Altincicek B."/>
            <person name="Vilcinskas A."/>
            <person name="Williams M."/>
            <person name="Hultmark D."/>
            <person name="Hetru C."/>
            <person name="Jiang H."/>
            <person name="Grimmelikhuijzen C.J."/>
            <person name="Hauser F."/>
            <person name="Cazzamali G."/>
            <person name="Williamson M."/>
            <person name="Park Y."/>
            <person name="Li B."/>
            <person name="Tanaka Y."/>
            <person name="Predel R."/>
            <person name="Neupert S."/>
            <person name="Schachtner J."/>
            <person name="Verleyen P."/>
            <person name="Raible F."/>
            <person name="Bork P."/>
            <person name="Friedrich M."/>
            <person name="Walden K.K."/>
            <person name="Robertson H.M."/>
            <person name="Angeli S."/>
            <person name="Foret S."/>
            <person name="Bucher G."/>
            <person name="Schuetz S."/>
            <person name="Maleszka R."/>
            <person name="Wimmer E.A."/>
            <person name="Beeman R.W."/>
            <person name="Lorenzen M."/>
            <person name="Tomoyasu Y."/>
            <person name="Miller S.C."/>
            <person name="Grossmann D."/>
            <person name="Bucher G."/>
        </authorList>
    </citation>
    <scope>NUCLEOTIDE SEQUENCE [LARGE SCALE GENOMIC DNA]</scope>
    <source>
        <strain evidence="2 3">Georgia GA2</strain>
    </source>
</reference>
<protein>
    <submittedName>
        <fullName evidence="2">Uncharacterized protein</fullName>
    </submittedName>
</protein>
<feature type="compositionally biased region" description="Basic residues" evidence="1">
    <location>
        <begin position="172"/>
        <end position="183"/>
    </location>
</feature>
<proteinExistence type="predicted"/>
<dbReference type="HOGENOM" id="CLU_1477015_0_0_1"/>
<dbReference type="EMBL" id="KQ971312">
    <property type="protein sequence ID" value="EEZ98459.1"/>
    <property type="molecule type" value="Genomic_DNA"/>
</dbReference>
<evidence type="ECO:0000313" key="3">
    <source>
        <dbReference type="Proteomes" id="UP000007266"/>
    </source>
</evidence>